<dbReference type="Proteomes" id="UP000494206">
    <property type="component" value="Unassembled WGS sequence"/>
</dbReference>
<protein>
    <submittedName>
        <fullName evidence="1">Uncharacterized protein</fullName>
    </submittedName>
</protein>
<proteinExistence type="predicted"/>
<comment type="caution">
    <text evidence="1">The sequence shown here is derived from an EMBL/GenBank/DDBJ whole genome shotgun (WGS) entry which is preliminary data.</text>
</comment>
<keyword evidence="2" id="KW-1185">Reference proteome</keyword>
<accession>A0A8S1EPD0</accession>
<dbReference type="EMBL" id="CADEPM010000003">
    <property type="protein sequence ID" value="CAB3402963.1"/>
    <property type="molecule type" value="Genomic_DNA"/>
</dbReference>
<gene>
    <name evidence="1" type="ORF">CBOVIS_LOCUS5495</name>
</gene>
<evidence type="ECO:0000313" key="2">
    <source>
        <dbReference type="Proteomes" id="UP000494206"/>
    </source>
</evidence>
<evidence type="ECO:0000313" key="1">
    <source>
        <dbReference type="EMBL" id="CAB3402963.1"/>
    </source>
</evidence>
<organism evidence="1 2">
    <name type="scientific">Caenorhabditis bovis</name>
    <dbReference type="NCBI Taxonomy" id="2654633"/>
    <lineage>
        <taxon>Eukaryota</taxon>
        <taxon>Metazoa</taxon>
        <taxon>Ecdysozoa</taxon>
        <taxon>Nematoda</taxon>
        <taxon>Chromadorea</taxon>
        <taxon>Rhabditida</taxon>
        <taxon>Rhabditina</taxon>
        <taxon>Rhabditomorpha</taxon>
        <taxon>Rhabditoidea</taxon>
        <taxon>Rhabditidae</taxon>
        <taxon>Peloderinae</taxon>
        <taxon>Caenorhabditis</taxon>
    </lineage>
</organism>
<sequence length="99" mass="11487">MATKLQEFATFPMRMTPKHRIIVAAAIKAMESLFKILMAGKGEYFASWVRQYILKRLEDPRGIQHHLDPNFPEIWASNSNVKHYTLKDNQNLDLDKAEA</sequence>
<reference evidence="1 2" key="1">
    <citation type="submission" date="2020-04" db="EMBL/GenBank/DDBJ databases">
        <authorList>
            <person name="Laetsch R D."/>
            <person name="Stevens L."/>
            <person name="Kumar S."/>
            <person name="Blaxter L. M."/>
        </authorList>
    </citation>
    <scope>NUCLEOTIDE SEQUENCE [LARGE SCALE GENOMIC DNA]</scope>
</reference>
<name>A0A8S1EPD0_9PELO</name>
<dbReference type="AlphaFoldDB" id="A0A8S1EPD0"/>